<dbReference type="InterPro" id="IPR036915">
    <property type="entry name" value="Cyclin-like_sf"/>
</dbReference>
<feature type="compositionally biased region" description="Acidic residues" evidence="10">
    <location>
        <begin position="672"/>
        <end position="691"/>
    </location>
</feature>
<evidence type="ECO:0000256" key="3">
    <source>
        <dbReference type="ARBA" id="ARBA00022723"/>
    </source>
</evidence>
<keyword evidence="5" id="KW-0862">Zinc</keyword>
<reference evidence="12 13" key="1">
    <citation type="journal article" date="2016" name="Genome Biol. Evol.">
        <title>Divergent and convergent evolution of fungal pathogenicity.</title>
        <authorList>
            <person name="Shang Y."/>
            <person name="Xiao G."/>
            <person name="Zheng P."/>
            <person name="Cen K."/>
            <person name="Zhan S."/>
            <person name="Wang C."/>
        </authorList>
    </citation>
    <scope>NUCLEOTIDE SEQUENCE [LARGE SCALE GENOMIC DNA]</scope>
    <source>
        <strain evidence="12 13">RCEF 3172</strain>
    </source>
</reference>
<sequence length="722" mass="80189">MSSVMPRKAGRGEAPKPKFARPNPVRAMREREERRQAAAAAAQQGQSSAAANKQGAVAPPARQQCPNKACPKPNVVDGTCQTCGRVADDSNIVAEVQFGETSSGAAMVQGSYIGADQAGVRSMGPAFRRVGGSEDREKSIREARGLMQGYAQQLNVSDSLVAAGTQVFKLASGANFIQGRTLASVAAVCLYAACRAEPPCKVMLIDLADLVQLNVFKLGRIFKKLNEVVPIGNDGLIPVYPEDLIWRFATKMEFRQETAKVAEDAVRLVKRMSRDWLVMGRRPSGICGACLLMAARMHNFRRTVREVVYIVKVTNHTIQNRLQEFNYTESSQMSVEDFLKQDFLESSHDPPSFYRKSDEYRAQQEERARKRKRNEQTNQDEDEAALPPPGPIVRTRRGTDAGADLSSAPQLKFRRDADGFIIPPHPSQIPKDMPSVPIQEEATEGDEDLQKLATEFGDALDEEMEAEEGASSGKRKKEKAQLPINEEWEQDEEDLEGQIEEIFNDPLTYEHALAYSNAEQRARIHSSWALQQRPQKEISMSVEIDEDEFANDPEVRNCLLSPEEAQIKEMIWVNQNKEWLRQHQEKVFRRKVEAERPKQTRRRRKRARIGEGQTSPASSAAEAAVSVAKDRAWSKRINYDAIRSIFDVPDAGGLGSAATSRKTSLAGSTLGGDDEDEAPEDSDAGNDDDQDNATGQHQGDYEGFAEDDDNPDLDAEFGLEDD</sequence>
<keyword evidence="3" id="KW-0479">Metal-binding</keyword>
<dbReference type="AlphaFoldDB" id="A0A166X6H4"/>
<evidence type="ECO:0000259" key="11">
    <source>
        <dbReference type="SMART" id="SM00385"/>
    </source>
</evidence>
<feature type="compositionally biased region" description="Low complexity" evidence="10">
    <location>
        <begin position="615"/>
        <end position="627"/>
    </location>
</feature>
<evidence type="ECO:0000256" key="1">
    <source>
        <dbReference type="ARBA" id="ARBA00004123"/>
    </source>
</evidence>
<dbReference type="InterPro" id="IPR000812">
    <property type="entry name" value="TFIIB"/>
</dbReference>
<evidence type="ECO:0000256" key="9">
    <source>
        <dbReference type="ARBA" id="ARBA00023242"/>
    </source>
</evidence>
<dbReference type="EMBL" id="AZHA01000042">
    <property type="protein sequence ID" value="OAA35478.1"/>
    <property type="molecule type" value="Genomic_DNA"/>
</dbReference>
<keyword evidence="7" id="KW-0010">Activator</keyword>
<feature type="compositionally biased region" description="Basic and acidic residues" evidence="10">
    <location>
        <begin position="27"/>
        <end position="36"/>
    </location>
</feature>
<dbReference type="Proteomes" id="UP000076863">
    <property type="component" value="Unassembled WGS sequence"/>
</dbReference>
<evidence type="ECO:0000256" key="5">
    <source>
        <dbReference type="ARBA" id="ARBA00022833"/>
    </source>
</evidence>
<comment type="caution">
    <text evidence="12">The sequence shown here is derived from an EMBL/GenBank/DDBJ whole genome shotgun (WGS) entry which is preliminary data.</text>
</comment>
<dbReference type="GO" id="GO:0001006">
    <property type="term" value="F:RNA polymerase III type 3 promoter sequence-specific DNA binding"/>
    <property type="evidence" value="ECO:0007669"/>
    <property type="project" value="TreeGrafter"/>
</dbReference>
<dbReference type="Pfam" id="PF07741">
    <property type="entry name" value="BRF1"/>
    <property type="match status" value="1"/>
</dbReference>
<dbReference type="GO" id="GO:0008270">
    <property type="term" value="F:zinc ion binding"/>
    <property type="evidence" value="ECO:0007669"/>
    <property type="project" value="UniProtKB-KW"/>
</dbReference>
<feature type="domain" description="Cyclin-like" evidence="11">
    <location>
        <begin position="145"/>
        <end position="227"/>
    </location>
</feature>
<feature type="compositionally biased region" description="Basic and acidic residues" evidence="10">
    <location>
        <begin position="355"/>
        <end position="368"/>
    </location>
</feature>
<comment type="subcellular location">
    <subcellularLocation>
        <location evidence="1">Nucleus</location>
    </subcellularLocation>
</comment>
<accession>A0A166X6H4</accession>
<protein>
    <submittedName>
        <fullName evidence="12">Transcription factor TFIIB</fullName>
    </submittedName>
</protein>
<evidence type="ECO:0000256" key="6">
    <source>
        <dbReference type="ARBA" id="ARBA00023015"/>
    </source>
</evidence>
<dbReference type="PANTHER" id="PTHR11618">
    <property type="entry name" value="TRANSCRIPTION INITIATION FACTOR IIB-RELATED"/>
    <property type="match status" value="1"/>
</dbReference>
<keyword evidence="9" id="KW-0539">Nucleus</keyword>
<feature type="compositionally biased region" description="Acidic residues" evidence="10">
    <location>
        <begin position="703"/>
        <end position="722"/>
    </location>
</feature>
<feature type="region of interest" description="Disordered" evidence="10">
    <location>
        <begin position="461"/>
        <end position="494"/>
    </location>
</feature>
<dbReference type="PANTHER" id="PTHR11618:SF4">
    <property type="entry name" value="TRANSCRIPTION FACTOR IIIB 90 KDA SUBUNIT"/>
    <property type="match status" value="1"/>
</dbReference>
<evidence type="ECO:0000256" key="7">
    <source>
        <dbReference type="ARBA" id="ARBA00023159"/>
    </source>
</evidence>
<dbReference type="Pfam" id="PF00382">
    <property type="entry name" value="TFIIB"/>
    <property type="match status" value="2"/>
</dbReference>
<feature type="compositionally biased region" description="Low complexity" evidence="10">
    <location>
        <begin position="37"/>
        <end position="56"/>
    </location>
</feature>
<gene>
    <name evidence="12" type="ORF">BBO_08702</name>
</gene>
<keyword evidence="13" id="KW-1185">Reference proteome</keyword>
<dbReference type="InterPro" id="IPR013150">
    <property type="entry name" value="TFIIB_cyclin"/>
</dbReference>
<feature type="domain" description="Cyclin-like" evidence="11">
    <location>
        <begin position="243"/>
        <end position="341"/>
    </location>
</feature>
<feature type="region of interest" description="Disordered" evidence="10">
    <location>
        <begin position="590"/>
        <end position="630"/>
    </location>
</feature>
<keyword evidence="4" id="KW-0863">Zinc-finger</keyword>
<keyword evidence="6" id="KW-0805">Transcription regulation</keyword>
<dbReference type="SUPFAM" id="SSF47954">
    <property type="entry name" value="Cyclin-like"/>
    <property type="match status" value="2"/>
</dbReference>
<evidence type="ECO:0000256" key="8">
    <source>
        <dbReference type="ARBA" id="ARBA00023163"/>
    </source>
</evidence>
<evidence type="ECO:0000313" key="12">
    <source>
        <dbReference type="EMBL" id="OAA35478.1"/>
    </source>
</evidence>
<dbReference type="GO" id="GO:0097550">
    <property type="term" value="C:transcription preinitiation complex"/>
    <property type="evidence" value="ECO:0007669"/>
    <property type="project" value="TreeGrafter"/>
</dbReference>
<feature type="region of interest" description="Disordered" evidence="10">
    <location>
        <begin position="1"/>
        <end position="72"/>
    </location>
</feature>
<feature type="region of interest" description="Disordered" evidence="10">
    <location>
        <begin position="647"/>
        <end position="722"/>
    </location>
</feature>
<dbReference type="GO" id="GO:0000126">
    <property type="term" value="C:transcription factor TFIIIB complex"/>
    <property type="evidence" value="ECO:0007669"/>
    <property type="project" value="TreeGrafter"/>
</dbReference>
<evidence type="ECO:0000256" key="10">
    <source>
        <dbReference type="SAM" id="MobiDB-lite"/>
    </source>
</evidence>
<feature type="region of interest" description="Disordered" evidence="10">
    <location>
        <begin position="346"/>
        <end position="448"/>
    </location>
</feature>
<evidence type="ECO:0000256" key="2">
    <source>
        <dbReference type="ARBA" id="ARBA00010857"/>
    </source>
</evidence>
<name>A0A166X6H4_9HYPO</name>
<keyword evidence="8" id="KW-0804">Transcription</keyword>
<dbReference type="InterPro" id="IPR011665">
    <property type="entry name" value="BRF1_TBP-bd_dom"/>
</dbReference>
<dbReference type="Gene3D" id="1.20.5.650">
    <property type="entry name" value="Single helix bin"/>
    <property type="match status" value="1"/>
</dbReference>
<evidence type="ECO:0000256" key="4">
    <source>
        <dbReference type="ARBA" id="ARBA00022771"/>
    </source>
</evidence>
<organism evidence="12 13">
    <name type="scientific">Beauveria brongniartii RCEF 3172</name>
    <dbReference type="NCBI Taxonomy" id="1081107"/>
    <lineage>
        <taxon>Eukaryota</taxon>
        <taxon>Fungi</taxon>
        <taxon>Dikarya</taxon>
        <taxon>Ascomycota</taxon>
        <taxon>Pezizomycotina</taxon>
        <taxon>Sordariomycetes</taxon>
        <taxon>Hypocreomycetidae</taxon>
        <taxon>Hypocreales</taxon>
        <taxon>Cordycipitaceae</taxon>
        <taxon>Beauveria</taxon>
        <taxon>Beauveria brongniartii</taxon>
    </lineage>
</organism>
<dbReference type="SMART" id="SM00385">
    <property type="entry name" value="CYCLIN"/>
    <property type="match status" value="2"/>
</dbReference>
<proteinExistence type="inferred from homology"/>
<evidence type="ECO:0000313" key="13">
    <source>
        <dbReference type="Proteomes" id="UP000076863"/>
    </source>
</evidence>
<dbReference type="OrthoDB" id="511529at2759"/>
<dbReference type="GO" id="GO:0017025">
    <property type="term" value="F:TBP-class protein binding"/>
    <property type="evidence" value="ECO:0007669"/>
    <property type="project" value="InterPro"/>
</dbReference>
<dbReference type="InterPro" id="IPR013763">
    <property type="entry name" value="Cyclin-like_dom"/>
</dbReference>
<dbReference type="FunFam" id="1.10.472.10:FF:000002">
    <property type="entry name" value="Transcription factor IIIB 90 kDa subunit"/>
    <property type="match status" value="1"/>
</dbReference>
<dbReference type="GO" id="GO:0005634">
    <property type="term" value="C:nucleus"/>
    <property type="evidence" value="ECO:0007669"/>
    <property type="project" value="UniProtKB-SubCell"/>
</dbReference>
<dbReference type="Gene3D" id="1.10.472.10">
    <property type="entry name" value="Cyclin-like"/>
    <property type="match status" value="2"/>
</dbReference>
<dbReference type="CDD" id="cd20554">
    <property type="entry name" value="CYCLIN_TFIIIB90_rpt2"/>
    <property type="match status" value="1"/>
</dbReference>
<comment type="similarity">
    <text evidence="2">Belongs to the TFIIB family.</text>
</comment>
<dbReference type="GO" id="GO:0070897">
    <property type="term" value="P:transcription preinitiation complex assembly"/>
    <property type="evidence" value="ECO:0007669"/>
    <property type="project" value="InterPro"/>
</dbReference>
<dbReference type="GO" id="GO:0000995">
    <property type="term" value="F:RNA polymerase III general transcription initiation factor activity"/>
    <property type="evidence" value="ECO:0007669"/>
    <property type="project" value="TreeGrafter"/>
</dbReference>
<feature type="compositionally biased region" description="Polar residues" evidence="10">
    <location>
        <begin position="657"/>
        <end position="667"/>
    </location>
</feature>